<dbReference type="InterPro" id="IPR051906">
    <property type="entry name" value="TolC-like"/>
</dbReference>
<feature type="coiled-coil region" evidence="8">
    <location>
        <begin position="343"/>
        <end position="395"/>
    </location>
</feature>
<reference evidence="10 11" key="1">
    <citation type="journal article" date="2013" name="BMC Genomics">
        <title>Genomes of "Spiribacter", a streamlined, successful halophilic bacterium.</title>
        <authorList>
            <person name="Lopez-Perez M."/>
            <person name="Ghai R."/>
            <person name="Leon M.J."/>
            <person name="Rodriguez-Olmos A."/>
            <person name="Copa-Patino J.L."/>
            <person name="Soliveri J."/>
            <person name="Sanchez-Porro C."/>
            <person name="Ventosa A."/>
            <person name="Rodriguez-Valera F."/>
        </authorList>
    </citation>
    <scope>NUCLEOTIDE SEQUENCE [LARGE SCALE GENOMIC DNA]</scope>
    <source>
        <strain evidence="10 11">UAH-SP71</strain>
    </source>
</reference>
<dbReference type="HOGENOM" id="CLU_012817_0_2_6"/>
<dbReference type="GO" id="GO:1990281">
    <property type="term" value="C:efflux pump complex"/>
    <property type="evidence" value="ECO:0007669"/>
    <property type="project" value="TreeGrafter"/>
</dbReference>
<dbReference type="STRING" id="1335757.SPICUR_08490"/>
<evidence type="ECO:0000313" key="11">
    <source>
        <dbReference type="Proteomes" id="UP000017640"/>
    </source>
</evidence>
<keyword evidence="5" id="KW-0812">Transmembrane</keyword>
<dbReference type="eggNOG" id="COG1538">
    <property type="taxonomic scope" value="Bacteria"/>
</dbReference>
<keyword evidence="4" id="KW-1134">Transmembrane beta strand</keyword>
<dbReference type="EMBL" id="CP005990">
    <property type="protein sequence ID" value="AGY92626.1"/>
    <property type="molecule type" value="Genomic_DNA"/>
</dbReference>
<dbReference type="SUPFAM" id="SSF56954">
    <property type="entry name" value="Outer membrane efflux proteins (OEP)"/>
    <property type="match status" value="1"/>
</dbReference>
<dbReference type="PANTHER" id="PTHR30026">
    <property type="entry name" value="OUTER MEMBRANE PROTEIN TOLC"/>
    <property type="match status" value="1"/>
</dbReference>
<evidence type="ECO:0000256" key="2">
    <source>
        <dbReference type="ARBA" id="ARBA00007613"/>
    </source>
</evidence>
<dbReference type="Gene3D" id="1.20.1600.10">
    <property type="entry name" value="Outer membrane efflux proteins (OEP)"/>
    <property type="match status" value="1"/>
</dbReference>
<keyword evidence="3" id="KW-0813">Transport</keyword>
<dbReference type="RefSeq" id="WP_023368008.1">
    <property type="nucleotide sequence ID" value="NC_022664.1"/>
</dbReference>
<keyword evidence="6" id="KW-0472">Membrane</keyword>
<keyword evidence="8" id="KW-0175">Coiled coil</keyword>
<dbReference type="NCBIfam" id="TIGR01844">
    <property type="entry name" value="type_I_sec_TolC"/>
    <property type="match status" value="1"/>
</dbReference>
<keyword evidence="11" id="KW-1185">Reference proteome</keyword>
<evidence type="ECO:0000256" key="4">
    <source>
        <dbReference type="ARBA" id="ARBA00022452"/>
    </source>
</evidence>
<dbReference type="Pfam" id="PF02321">
    <property type="entry name" value="OEP"/>
    <property type="match status" value="2"/>
</dbReference>
<comment type="similarity">
    <text evidence="2">Belongs to the outer membrane factor (OMF) (TC 1.B.17) family.</text>
</comment>
<evidence type="ECO:0000256" key="3">
    <source>
        <dbReference type="ARBA" id="ARBA00022448"/>
    </source>
</evidence>
<name>U5T5T6_9GAMM</name>
<dbReference type="KEGG" id="spiu:SPICUR_08490"/>
<evidence type="ECO:0000256" key="7">
    <source>
        <dbReference type="ARBA" id="ARBA00023237"/>
    </source>
</evidence>
<evidence type="ECO:0000313" key="10">
    <source>
        <dbReference type="EMBL" id="AGY92626.1"/>
    </source>
</evidence>
<dbReference type="AlphaFoldDB" id="U5T5T6"/>
<dbReference type="InterPro" id="IPR003423">
    <property type="entry name" value="OMP_efflux"/>
</dbReference>
<keyword evidence="9" id="KW-0732">Signal</keyword>
<evidence type="ECO:0000256" key="1">
    <source>
        <dbReference type="ARBA" id="ARBA00004442"/>
    </source>
</evidence>
<dbReference type="InterPro" id="IPR010130">
    <property type="entry name" value="T1SS_OMP_TolC"/>
</dbReference>
<evidence type="ECO:0000256" key="6">
    <source>
        <dbReference type="ARBA" id="ARBA00023136"/>
    </source>
</evidence>
<organism evidence="10 11">
    <name type="scientific">Spiribacter curvatus</name>
    <dbReference type="NCBI Taxonomy" id="1335757"/>
    <lineage>
        <taxon>Bacteria</taxon>
        <taxon>Pseudomonadati</taxon>
        <taxon>Pseudomonadota</taxon>
        <taxon>Gammaproteobacteria</taxon>
        <taxon>Chromatiales</taxon>
        <taxon>Ectothiorhodospiraceae</taxon>
        <taxon>Spiribacter</taxon>
    </lineage>
</organism>
<feature type="signal peptide" evidence="9">
    <location>
        <begin position="1"/>
        <end position="26"/>
    </location>
</feature>
<dbReference type="Proteomes" id="UP000017640">
    <property type="component" value="Chromosome"/>
</dbReference>
<dbReference type="GO" id="GO:0009279">
    <property type="term" value="C:cell outer membrane"/>
    <property type="evidence" value="ECO:0007669"/>
    <property type="project" value="UniProtKB-SubCell"/>
</dbReference>
<sequence>MRAKPIASRTALIGLLALGSPAAALAQSGNDDGSSPSVGLFRAYQEALEYAPVIDEREALREAGEEVVDQAKAQRLPNLSLDARYTDSRYETSDVRLNPETGAREQVIATTREDSYNYGLNLTQPIYDRSVSTNLAESRARLSVADAEFEATRQSLAAQVAEAYLRVLRARATRSLAEAEADAYRARWDQMESRLDRNLASRVDVLDARVRFETALSDIAQASNELDAARLGLERLTGLNPDALRAAEPQSMALSESPTDGRVRDWMEQAGRANPTVAVERERLNQARETIDVRQAERFPRVSLEARYSDTNATDQLIQGTDARVLLRLQVPLFSGGGLTAGVDEARARRMAQSAALEDARRQAVIDTRAAVNELRNAQRRIQVSRQALDTAKAQVEASEEGLEVGVRDLVEVLDARAQLFSIRRDLAEAGYDYLIAQVRLKTTTGEFQPTDLRELDQRYLDEVVTLQIGDE</sequence>
<gene>
    <name evidence="10" type="ORF">SPICUR_08490</name>
</gene>
<evidence type="ECO:0000256" key="9">
    <source>
        <dbReference type="SAM" id="SignalP"/>
    </source>
</evidence>
<evidence type="ECO:0000256" key="8">
    <source>
        <dbReference type="SAM" id="Coils"/>
    </source>
</evidence>
<keyword evidence="7" id="KW-0998">Cell outer membrane</keyword>
<proteinExistence type="inferred from homology"/>
<feature type="chain" id="PRO_5004664421" evidence="9">
    <location>
        <begin position="27"/>
        <end position="472"/>
    </location>
</feature>
<dbReference type="GO" id="GO:0015288">
    <property type="term" value="F:porin activity"/>
    <property type="evidence" value="ECO:0007669"/>
    <property type="project" value="TreeGrafter"/>
</dbReference>
<evidence type="ECO:0000256" key="5">
    <source>
        <dbReference type="ARBA" id="ARBA00022692"/>
    </source>
</evidence>
<dbReference type="GO" id="GO:0015562">
    <property type="term" value="F:efflux transmembrane transporter activity"/>
    <property type="evidence" value="ECO:0007669"/>
    <property type="project" value="InterPro"/>
</dbReference>
<accession>U5T5T6</accession>
<protein>
    <submittedName>
        <fullName evidence="10">Uncharacterized protein</fullName>
    </submittedName>
</protein>
<dbReference type="PANTHER" id="PTHR30026:SF20">
    <property type="entry name" value="OUTER MEMBRANE PROTEIN TOLC"/>
    <property type="match status" value="1"/>
</dbReference>
<comment type="subcellular location">
    <subcellularLocation>
        <location evidence="1">Cell outer membrane</location>
    </subcellularLocation>
</comment>
<dbReference type="OrthoDB" id="9813458at2"/>